<gene>
    <name evidence="1" type="ORF">Mal48_17500</name>
</gene>
<reference evidence="1 2" key="1">
    <citation type="submission" date="2019-02" db="EMBL/GenBank/DDBJ databases">
        <title>Deep-cultivation of Planctomycetes and their phenomic and genomic characterization uncovers novel biology.</title>
        <authorList>
            <person name="Wiegand S."/>
            <person name="Jogler M."/>
            <person name="Boedeker C."/>
            <person name="Pinto D."/>
            <person name="Vollmers J."/>
            <person name="Rivas-Marin E."/>
            <person name="Kohn T."/>
            <person name="Peeters S.H."/>
            <person name="Heuer A."/>
            <person name="Rast P."/>
            <person name="Oberbeckmann S."/>
            <person name="Bunk B."/>
            <person name="Jeske O."/>
            <person name="Meyerdierks A."/>
            <person name="Storesund J.E."/>
            <person name="Kallscheuer N."/>
            <person name="Luecker S."/>
            <person name="Lage O.M."/>
            <person name="Pohl T."/>
            <person name="Merkel B.J."/>
            <person name="Hornburger P."/>
            <person name="Mueller R.-W."/>
            <person name="Bruemmer F."/>
            <person name="Labrenz M."/>
            <person name="Spormann A.M."/>
            <person name="Op den Camp H."/>
            <person name="Overmann J."/>
            <person name="Amann R."/>
            <person name="Jetten M.S.M."/>
            <person name="Mascher T."/>
            <person name="Medema M.H."/>
            <person name="Devos D.P."/>
            <person name="Kaster A.-K."/>
            <person name="Ovreas L."/>
            <person name="Rohde M."/>
            <person name="Galperin M.Y."/>
            <person name="Jogler C."/>
        </authorList>
    </citation>
    <scope>NUCLEOTIDE SEQUENCE [LARGE SCALE GENOMIC DNA]</scope>
    <source>
        <strain evidence="1 2">Mal48</strain>
    </source>
</reference>
<evidence type="ECO:0000313" key="1">
    <source>
        <dbReference type="EMBL" id="QDT32503.1"/>
    </source>
</evidence>
<dbReference type="KEGG" id="tpol:Mal48_17500"/>
<proteinExistence type="predicted"/>
<dbReference type="OrthoDB" id="255440at2"/>
<keyword evidence="2" id="KW-1185">Reference proteome</keyword>
<protein>
    <submittedName>
        <fullName evidence="1">Uncharacterized protein</fullName>
    </submittedName>
</protein>
<sequence>MSASRTLATLETRRYQAPQQNGEVLAVPDLPTAIQNAKQNAEQLAAEKIEIGSFPLSELRKQARSQVITKAVEWTNSIIGQNLACAECSHHASLLFVTGHQPQLAHPGVWAKNFAAAGMAQSSQGIGLNIIVDNDTVGKQSIRVPDGSRREPKNIDVSFDSELSQQPWEELQIRAPEVFRSFAEHVKKQMSQWGIDPLVSQMWPDAVASSQNNTSMVAALSAARMQQERRCGGGNLEIPLSEICKTDAFLIFVAHLLFNTERFHASYNSNVEAYRRENGIRNDRHPVPNLEQSGDAFEMPFWFWREGDSERGRVFVSRTEETIKLLCRGEVILSATPQKLLAELKSLQVTGKLRTRALTTTLFARLCLADLFVHGIGGAKYDEMTDRLIADFFGIVPPHFLVLSATLHLPVDSFDVTEDEVRELKAKLRDYQFNADRYLTDDLAGSLKTKKNELIREHWNAQTTNLPKRERVKNRFQNRNRHRKLNAVNDSLFELAKPQVDSLKRTLAEKELQLKANSVLRSREYSSVLFPVESINSLASELLEPAQVQA</sequence>
<dbReference type="AlphaFoldDB" id="A0A517QLJ9"/>
<organism evidence="1 2">
    <name type="scientific">Thalassoglobus polymorphus</name>
    <dbReference type="NCBI Taxonomy" id="2527994"/>
    <lineage>
        <taxon>Bacteria</taxon>
        <taxon>Pseudomonadati</taxon>
        <taxon>Planctomycetota</taxon>
        <taxon>Planctomycetia</taxon>
        <taxon>Planctomycetales</taxon>
        <taxon>Planctomycetaceae</taxon>
        <taxon>Thalassoglobus</taxon>
    </lineage>
</organism>
<dbReference type="RefSeq" id="WP_145197807.1">
    <property type="nucleotide sequence ID" value="NZ_CP036267.1"/>
</dbReference>
<evidence type="ECO:0000313" key="2">
    <source>
        <dbReference type="Proteomes" id="UP000315724"/>
    </source>
</evidence>
<dbReference type="EMBL" id="CP036267">
    <property type="protein sequence ID" value="QDT32503.1"/>
    <property type="molecule type" value="Genomic_DNA"/>
</dbReference>
<name>A0A517QLJ9_9PLAN</name>
<accession>A0A517QLJ9</accession>
<dbReference type="Proteomes" id="UP000315724">
    <property type="component" value="Chromosome"/>
</dbReference>